<comment type="caution">
    <text evidence="1">The sequence shown here is derived from an EMBL/GenBank/DDBJ whole genome shotgun (WGS) entry which is preliminary data.</text>
</comment>
<dbReference type="EMBL" id="CM045759">
    <property type="protein sequence ID" value="KAI8019411.1"/>
    <property type="molecule type" value="Genomic_DNA"/>
</dbReference>
<sequence length="205" mass="23182">MTKSGAEKKRVRRSSGAIQNGSNRDLNSDTPPRVMVEKMGLLDGLDSGTSKGYGDVLRCCRTWSKIERWIATLEFDHDRKSMGVIVSSSSRRKSLLVKDNYLKHFVDMVKKAKPVNGVDVVQMVMCVSITKTRQILNVLHTNLAFLKNGRYIFTFAIGSGPVTGIIIPRLSSSRMRGKIMGFSFSVHWMSDDLDYDLDHHQRRDQ</sequence>
<evidence type="ECO:0000313" key="1">
    <source>
        <dbReference type="EMBL" id="KAI8019411.1"/>
    </source>
</evidence>
<evidence type="ECO:0000313" key="2">
    <source>
        <dbReference type="Proteomes" id="UP001060215"/>
    </source>
</evidence>
<keyword evidence="2" id="KW-1185">Reference proteome</keyword>
<dbReference type="Proteomes" id="UP001060215">
    <property type="component" value="Chromosome 2"/>
</dbReference>
<name>A0ACC0I1Q2_9ERIC</name>
<organism evidence="1 2">
    <name type="scientific">Camellia lanceoleosa</name>
    <dbReference type="NCBI Taxonomy" id="1840588"/>
    <lineage>
        <taxon>Eukaryota</taxon>
        <taxon>Viridiplantae</taxon>
        <taxon>Streptophyta</taxon>
        <taxon>Embryophyta</taxon>
        <taxon>Tracheophyta</taxon>
        <taxon>Spermatophyta</taxon>
        <taxon>Magnoliopsida</taxon>
        <taxon>eudicotyledons</taxon>
        <taxon>Gunneridae</taxon>
        <taxon>Pentapetalae</taxon>
        <taxon>asterids</taxon>
        <taxon>Ericales</taxon>
        <taxon>Theaceae</taxon>
        <taxon>Camellia</taxon>
    </lineage>
</organism>
<gene>
    <name evidence="1" type="ORF">LOK49_LG04G01129</name>
</gene>
<proteinExistence type="predicted"/>
<reference evidence="1 2" key="1">
    <citation type="journal article" date="2022" name="Plant J.">
        <title>Chromosome-level genome of Camellia lanceoleosa provides a valuable resource for understanding genome evolution and self-incompatibility.</title>
        <authorList>
            <person name="Gong W."/>
            <person name="Xiao S."/>
            <person name="Wang L."/>
            <person name="Liao Z."/>
            <person name="Chang Y."/>
            <person name="Mo W."/>
            <person name="Hu G."/>
            <person name="Li W."/>
            <person name="Zhao G."/>
            <person name="Zhu H."/>
            <person name="Hu X."/>
            <person name="Ji K."/>
            <person name="Xiang X."/>
            <person name="Song Q."/>
            <person name="Yuan D."/>
            <person name="Jin S."/>
            <person name="Zhang L."/>
        </authorList>
    </citation>
    <scope>NUCLEOTIDE SEQUENCE [LARGE SCALE GENOMIC DNA]</scope>
    <source>
        <strain evidence="1">SQ_2022a</strain>
    </source>
</reference>
<accession>A0ACC0I1Q2</accession>
<protein>
    <submittedName>
        <fullName evidence="1">Calcium-transporting ATPase 1, endoplasmic reticulum-type</fullName>
    </submittedName>
</protein>